<evidence type="ECO:0000256" key="6">
    <source>
        <dbReference type="RuleBase" id="RU000659"/>
    </source>
</evidence>
<proteinExistence type="inferred from homology"/>
<reference evidence="8 9" key="1">
    <citation type="journal article" date="2016" name="Nat. Commun.">
        <title>Thousands of microbial genomes shed light on interconnected biogeochemical processes in an aquifer system.</title>
        <authorList>
            <person name="Anantharaman K."/>
            <person name="Brown C.T."/>
            <person name="Hug L.A."/>
            <person name="Sharon I."/>
            <person name="Castelle C.J."/>
            <person name="Probst A.J."/>
            <person name="Thomas B.C."/>
            <person name="Singh A."/>
            <person name="Wilkins M.J."/>
            <person name="Karaoz U."/>
            <person name="Brodie E.L."/>
            <person name="Williams K.H."/>
            <person name="Hubbard S.S."/>
            <person name="Banfield J.F."/>
        </authorList>
    </citation>
    <scope>NUCLEOTIDE SEQUENCE [LARGE SCALE GENOMIC DNA]</scope>
</reference>
<evidence type="ECO:0000313" key="8">
    <source>
        <dbReference type="EMBL" id="OGD89638.1"/>
    </source>
</evidence>
<dbReference type="GO" id="GO:0006417">
    <property type="term" value="P:regulation of translation"/>
    <property type="evidence" value="ECO:0007669"/>
    <property type="project" value="UniProtKB-KW"/>
</dbReference>
<evidence type="ECO:0000256" key="1">
    <source>
        <dbReference type="ARBA" id="ARBA00010531"/>
    </source>
</evidence>
<evidence type="ECO:0000256" key="7">
    <source>
        <dbReference type="SAM" id="MobiDB-lite"/>
    </source>
</evidence>
<dbReference type="InterPro" id="IPR016095">
    <property type="entry name" value="Ribosomal_uL1_3-a/b-sand"/>
</dbReference>
<keyword evidence="3" id="KW-0810">Translation regulation</keyword>
<dbReference type="GO" id="GO:1990904">
    <property type="term" value="C:ribonucleoprotein complex"/>
    <property type="evidence" value="ECO:0007669"/>
    <property type="project" value="UniProtKB-KW"/>
</dbReference>
<feature type="compositionally biased region" description="Polar residues" evidence="7">
    <location>
        <begin position="82"/>
        <end position="98"/>
    </location>
</feature>
<feature type="compositionally biased region" description="Low complexity" evidence="7">
    <location>
        <begin position="106"/>
        <end position="117"/>
    </location>
</feature>
<organism evidence="8 9">
    <name type="scientific">Candidatus Curtissbacteria bacterium RIFCSPHIGHO2_02_FULL_42_15</name>
    <dbReference type="NCBI Taxonomy" id="1797716"/>
    <lineage>
        <taxon>Bacteria</taxon>
        <taxon>Candidatus Curtissiibacteriota</taxon>
    </lineage>
</organism>
<evidence type="ECO:0000256" key="5">
    <source>
        <dbReference type="ARBA" id="ARBA00023274"/>
    </source>
</evidence>
<dbReference type="InterPro" id="IPR028364">
    <property type="entry name" value="Ribosomal_uL1/biogenesis"/>
</dbReference>
<comment type="caution">
    <text evidence="8">The sequence shown here is derived from an EMBL/GenBank/DDBJ whole genome shotgun (WGS) entry which is preliminary data.</text>
</comment>
<dbReference type="InterPro" id="IPR023674">
    <property type="entry name" value="Ribosomal_uL1-like"/>
</dbReference>
<evidence type="ECO:0000256" key="2">
    <source>
        <dbReference type="ARBA" id="ARBA00022491"/>
    </source>
</evidence>
<dbReference type="EMBL" id="MFBF01000069">
    <property type="protein sequence ID" value="OGD89638.1"/>
    <property type="molecule type" value="Genomic_DNA"/>
</dbReference>
<name>A0A1F5GCQ0_9BACT</name>
<gene>
    <name evidence="8" type="ORF">A3D07_00970</name>
</gene>
<dbReference type="Pfam" id="PF00687">
    <property type="entry name" value="Ribosomal_L1"/>
    <property type="match status" value="1"/>
</dbReference>
<dbReference type="Proteomes" id="UP000177124">
    <property type="component" value="Unassembled WGS sequence"/>
</dbReference>
<dbReference type="CDD" id="cd00403">
    <property type="entry name" value="Ribosomal_L1"/>
    <property type="match status" value="1"/>
</dbReference>
<feature type="compositionally biased region" description="Basic and acidic residues" evidence="7">
    <location>
        <begin position="65"/>
        <end position="74"/>
    </location>
</feature>
<evidence type="ECO:0000313" key="9">
    <source>
        <dbReference type="Proteomes" id="UP000177124"/>
    </source>
</evidence>
<dbReference type="Gene3D" id="3.30.190.20">
    <property type="match status" value="1"/>
</dbReference>
<dbReference type="InterPro" id="IPR023673">
    <property type="entry name" value="Ribosomal_uL1_CS"/>
</dbReference>
<dbReference type="PROSITE" id="PS01199">
    <property type="entry name" value="RIBOSOMAL_L1"/>
    <property type="match status" value="1"/>
</dbReference>
<dbReference type="AlphaFoldDB" id="A0A1F5GCQ0"/>
<evidence type="ECO:0000256" key="4">
    <source>
        <dbReference type="ARBA" id="ARBA00022980"/>
    </source>
</evidence>
<feature type="region of interest" description="Disordered" evidence="7">
    <location>
        <begin position="15"/>
        <end position="123"/>
    </location>
</feature>
<sequence length="340" mass="36695">MGTTRIKVIDLSSTEKEIKTSRKHAEKLTGAAKLKEPARNASHSDAGGGKKPKKEVSKGPKGTKTAKDEEEKTIITESTEIAQTTESKVPSQPSTPSEPSKPALPSEPSQPSKSSKPSLHHKGHKYLAAKAKIEKGKQYEAKEAIALLTQTSITKFDPTVELHLTVADKNVKGAVSLPHPPNVKTKEKHFLVFAEKKQEVAGVKVIWGDEKTITEIESSQLKPGRDFDAVVSTPKFMPKITKIAKILGPAGLMPNPKNKTVTDDISAALKTKDKGFVFRTEAQAPVIHTKLGKLSAQSEELEENLKALILAIGPQKIKKATLSSTMGPGIRLDIASFSVK</sequence>
<dbReference type="PANTHER" id="PTHR36427">
    <property type="entry name" value="54S RIBOSOMAL PROTEIN L1, MITOCHONDRIAL"/>
    <property type="match status" value="1"/>
</dbReference>
<comment type="similarity">
    <text evidence="1 6">Belongs to the universal ribosomal protein uL1 family.</text>
</comment>
<evidence type="ECO:0000256" key="3">
    <source>
        <dbReference type="ARBA" id="ARBA00022845"/>
    </source>
</evidence>
<protein>
    <recommendedName>
        <fullName evidence="6">Ribosomal protein</fullName>
    </recommendedName>
</protein>
<keyword evidence="5 6" id="KW-0687">Ribonucleoprotein</keyword>
<dbReference type="Gene3D" id="3.40.50.790">
    <property type="match status" value="1"/>
</dbReference>
<dbReference type="GO" id="GO:0005840">
    <property type="term" value="C:ribosome"/>
    <property type="evidence" value="ECO:0007669"/>
    <property type="project" value="UniProtKB-KW"/>
</dbReference>
<dbReference type="STRING" id="1797716.A3D07_00970"/>
<keyword evidence="4 6" id="KW-0689">Ribosomal protein</keyword>
<keyword evidence="2" id="KW-0678">Repressor</keyword>
<dbReference type="PANTHER" id="PTHR36427:SF3">
    <property type="entry name" value="LARGE RIBOSOMAL SUBUNIT PROTEIN UL1M"/>
    <property type="match status" value="1"/>
</dbReference>
<accession>A0A1F5GCQ0</accession>
<dbReference type="SUPFAM" id="SSF56808">
    <property type="entry name" value="Ribosomal protein L1"/>
    <property type="match status" value="1"/>
</dbReference>